<organism evidence="2 3">
    <name type="scientific">Kitasatospora cheerisanensis KCTC 2395</name>
    <dbReference type="NCBI Taxonomy" id="1348663"/>
    <lineage>
        <taxon>Bacteria</taxon>
        <taxon>Bacillati</taxon>
        <taxon>Actinomycetota</taxon>
        <taxon>Actinomycetes</taxon>
        <taxon>Kitasatosporales</taxon>
        <taxon>Streptomycetaceae</taxon>
        <taxon>Kitasatospora</taxon>
    </lineage>
</organism>
<dbReference type="Proteomes" id="UP000027178">
    <property type="component" value="Unassembled WGS sequence"/>
</dbReference>
<dbReference type="PATRIC" id="fig|1348663.4.peg.4127"/>
<feature type="compositionally biased region" description="Pro residues" evidence="1">
    <location>
        <begin position="1"/>
        <end position="11"/>
    </location>
</feature>
<feature type="region of interest" description="Disordered" evidence="1">
    <location>
        <begin position="1"/>
        <end position="134"/>
    </location>
</feature>
<feature type="compositionally biased region" description="Low complexity" evidence="1">
    <location>
        <begin position="89"/>
        <end position="104"/>
    </location>
</feature>
<protein>
    <submittedName>
        <fullName evidence="2">Uncharacterized protein</fullName>
    </submittedName>
</protein>
<sequence>MPTSPEAPRPGHPNGHCAPWRALPTPVGPTSAHYLPRMAPGQSHRCHRVAGARTGTIGGPKHNPTIVQGSSPQKWTTRRRERTDPAPTPDKTPTAHAAAPARPTLEQPFPGPDSDRSGPDCGQEPSTGCVIGGT</sequence>
<accession>A0A066YWX5</accession>
<proteinExistence type="predicted"/>
<comment type="caution">
    <text evidence="2">The sequence shown here is derived from an EMBL/GenBank/DDBJ whole genome shotgun (WGS) entry which is preliminary data.</text>
</comment>
<gene>
    <name evidence="2" type="ORF">KCH_42800</name>
</gene>
<keyword evidence="3" id="KW-1185">Reference proteome</keyword>
<dbReference type="AlphaFoldDB" id="A0A066YWX5"/>
<evidence type="ECO:0000313" key="2">
    <source>
        <dbReference type="EMBL" id="KDN84489.1"/>
    </source>
</evidence>
<feature type="compositionally biased region" description="Polar residues" evidence="1">
    <location>
        <begin position="65"/>
        <end position="75"/>
    </location>
</feature>
<dbReference type="EMBL" id="JNBY01000093">
    <property type="protein sequence ID" value="KDN84489.1"/>
    <property type="molecule type" value="Genomic_DNA"/>
</dbReference>
<evidence type="ECO:0000256" key="1">
    <source>
        <dbReference type="SAM" id="MobiDB-lite"/>
    </source>
</evidence>
<name>A0A066YWX5_9ACTN</name>
<dbReference type="HOGENOM" id="CLU_1893421_0_0_11"/>
<evidence type="ECO:0000313" key="3">
    <source>
        <dbReference type="Proteomes" id="UP000027178"/>
    </source>
</evidence>
<reference evidence="2 3" key="1">
    <citation type="submission" date="2014-05" db="EMBL/GenBank/DDBJ databases">
        <title>Draft Genome Sequence of Kitasatospora cheerisanensis KCTC 2395.</title>
        <authorList>
            <person name="Nam D.H."/>
        </authorList>
    </citation>
    <scope>NUCLEOTIDE SEQUENCE [LARGE SCALE GENOMIC DNA]</scope>
    <source>
        <strain evidence="2 3">KCTC 2395</strain>
    </source>
</reference>